<reference evidence="2" key="2">
    <citation type="journal article" date="2024" name="Plant">
        <title>Genomic evolution and insights into agronomic trait innovations of Sesamum species.</title>
        <authorList>
            <person name="Miao H."/>
            <person name="Wang L."/>
            <person name="Qu L."/>
            <person name="Liu H."/>
            <person name="Sun Y."/>
            <person name="Le M."/>
            <person name="Wang Q."/>
            <person name="Wei S."/>
            <person name="Zheng Y."/>
            <person name="Lin W."/>
            <person name="Duan Y."/>
            <person name="Cao H."/>
            <person name="Xiong S."/>
            <person name="Wang X."/>
            <person name="Wei L."/>
            <person name="Li C."/>
            <person name="Ma Q."/>
            <person name="Ju M."/>
            <person name="Zhao R."/>
            <person name="Li G."/>
            <person name="Mu C."/>
            <person name="Tian Q."/>
            <person name="Mei H."/>
            <person name="Zhang T."/>
            <person name="Gao T."/>
            <person name="Zhang H."/>
        </authorList>
    </citation>
    <scope>NUCLEOTIDE SEQUENCE</scope>
    <source>
        <strain evidence="2">K16</strain>
    </source>
</reference>
<accession>A0AAE1XBK8</accession>
<gene>
    <name evidence="2" type="ORF">Sango_0436600</name>
</gene>
<dbReference type="EMBL" id="JACGWL010000002">
    <property type="protein sequence ID" value="KAK4408556.1"/>
    <property type="molecule type" value="Genomic_DNA"/>
</dbReference>
<dbReference type="PANTHER" id="PTHR35304">
    <property type="entry name" value="OS05G0120300 PROTEIN-RELATED"/>
    <property type="match status" value="1"/>
</dbReference>
<evidence type="ECO:0000313" key="3">
    <source>
        <dbReference type="Proteomes" id="UP001289374"/>
    </source>
</evidence>
<evidence type="ECO:0000256" key="1">
    <source>
        <dbReference type="SAM" id="MobiDB-lite"/>
    </source>
</evidence>
<reference evidence="2" key="1">
    <citation type="submission" date="2020-06" db="EMBL/GenBank/DDBJ databases">
        <authorList>
            <person name="Li T."/>
            <person name="Hu X."/>
            <person name="Zhang T."/>
            <person name="Song X."/>
            <person name="Zhang H."/>
            <person name="Dai N."/>
            <person name="Sheng W."/>
            <person name="Hou X."/>
            <person name="Wei L."/>
        </authorList>
    </citation>
    <scope>NUCLEOTIDE SEQUENCE</scope>
    <source>
        <strain evidence="2">K16</strain>
        <tissue evidence="2">Leaf</tissue>
    </source>
</reference>
<dbReference type="AlphaFoldDB" id="A0AAE1XBK8"/>
<comment type="caution">
    <text evidence="2">The sequence shown here is derived from an EMBL/GenBank/DDBJ whole genome shotgun (WGS) entry which is preliminary data.</text>
</comment>
<dbReference type="PANTHER" id="PTHR35304:SF1">
    <property type="entry name" value="OS05G0120300 PROTEIN"/>
    <property type="match status" value="1"/>
</dbReference>
<evidence type="ECO:0000313" key="2">
    <source>
        <dbReference type="EMBL" id="KAK4408556.1"/>
    </source>
</evidence>
<keyword evidence="3" id="KW-1185">Reference proteome</keyword>
<feature type="compositionally biased region" description="Basic and acidic residues" evidence="1">
    <location>
        <begin position="56"/>
        <end position="71"/>
    </location>
</feature>
<organism evidence="2 3">
    <name type="scientific">Sesamum angolense</name>
    <dbReference type="NCBI Taxonomy" id="2727404"/>
    <lineage>
        <taxon>Eukaryota</taxon>
        <taxon>Viridiplantae</taxon>
        <taxon>Streptophyta</taxon>
        <taxon>Embryophyta</taxon>
        <taxon>Tracheophyta</taxon>
        <taxon>Spermatophyta</taxon>
        <taxon>Magnoliopsida</taxon>
        <taxon>eudicotyledons</taxon>
        <taxon>Gunneridae</taxon>
        <taxon>Pentapetalae</taxon>
        <taxon>asterids</taxon>
        <taxon>lamiids</taxon>
        <taxon>Lamiales</taxon>
        <taxon>Pedaliaceae</taxon>
        <taxon>Sesamum</taxon>
    </lineage>
</organism>
<name>A0AAE1XBK8_9LAMI</name>
<proteinExistence type="predicted"/>
<protein>
    <submittedName>
        <fullName evidence="2">Uncharacterized protein</fullName>
    </submittedName>
</protein>
<dbReference type="Proteomes" id="UP001289374">
    <property type="component" value="Unassembled WGS sequence"/>
</dbReference>
<feature type="region of interest" description="Disordered" evidence="1">
    <location>
        <begin position="41"/>
        <end position="80"/>
    </location>
</feature>
<sequence>MASTCISSCVDDARVPVRATYVNLYKWPESDFEFVRSMSSKARKDGQNPCTAIPGGEREAGGRWLEKEKSATDGGGEVRGAEEESVSALLCLGLHFPAAAVCTTKIDVVN</sequence>